<dbReference type="Pfam" id="PF04773">
    <property type="entry name" value="FecR"/>
    <property type="match status" value="1"/>
</dbReference>
<reference evidence="3 4" key="1">
    <citation type="submission" date="2020-07" db="EMBL/GenBank/DDBJ databases">
        <title>Genomic Encyclopedia of Type Strains, Phase IV (KMG-V): Genome sequencing to study the core and pangenomes of soil and plant-associated prokaryotes.</title>
        <authorList>
            <person name="Whitman W."/>
        </authorList>
    </citation>
    <scope>NUCLEOTIDE SEQUENCE [LARGE SCALE GENOMIC DNA]</scope>
    <source>
        <strain evidence="3 4">SAS40</strain>
    </source>
</reference>
<dbReference type="EMBL" id="JACBYR010000003">
    <property type="protein sequence ID" value="NYE85934.1"/>
    <property type="molecule type" value="Genomic_DNA"/>
</dbReference>
<dbReference type="RefSeq" id="WP_179590488.1">
    <property type="nucleotide sequence ID" value="NZ_JACBYR010000003.1"/>
</dbReference>
<organism evidence="3 4">
    <name type="scientific">Pigmentiphaga litoralis</name>
    <dbReference type="NCBI Taxonomy" id="516702"/>
    <lineage>
        <taxon>Bacteria</taxon>
        <taxon>Pseudomonadati</taxon>
        <taxon>Pseudomonadota</taxon>
        <taxon>Betaproteobacteria</taxon>
        <taxon>Burkholderiales</taxon>
        <taxon>Alcaligenaceae</taxon>
        <taxon>Pigmentiphaga</taxon>
    </lineage>
</organism>
<dbReference type="InterPro" id="IPR012373">
    <property type="entry name" value="Ferrdict_sens_TM"/>
</dbReference>
<keyword evidence="4" id="KW-1185">Reference proteome</keyword>
<dbReference type="PANTHER" id="PTHR30273">
    <property type="entry name" value="PERIPLASMIC SIGNAL SENSOR AND SIGMA FACTOR ACTIVATOR FECR-RELATED"/>
    <property type="match status" value="1"/>
</dbReference>
<evidence type="ECO:0000313" key="4">
    <source>
        <dbReference type="Proteomes" id="UP000542125"/>
    </source>
</evidence>
<feature type="domain" description="FecR protein" evidence="2">
    <location>
        <begin position="74"/>
        <end position="157"/>
    </location>
</feature>
<name>A0A7Y9LNF9_9BURK</name>
<feature type="transmembrane region" description="Helical" evidence="1">
    <location>
        <begin position="21"/>
        <end position="42"/>
    </location>
</feature>
<evidence type="ECO:0000313" key="3">
    <source>
        <dbReference type="EMBL" id="NYE85934.1"/>
    </source>
</evidence>
<dbReference type="Gene3D" id="2.60.120.1440">
    <property type="match status" value="1"/>
</dbReference>
<evidence type="ECO:0000259" key="2">
    <source>
        <dbReference type="Pfam" id="PF04773"/>
    </source>
</evidence>
<accession>A0A7Y9LNF9</accession>
<protein>
    <submittedName>
        <fullName evidence="3">Ferric-dicitrate binding protein FerR (Iron transport regulator)</fullName>
    </submittedName>
</protein>
<dbReference type="AlphaFoldDB" id="A0A7Y9LNF9"/>
<dbReference type="PANTHER" id="PTHR30273:SF2">
    <property type="entry name" value="PROTEIN FECR"/>
    <property type="match status" value="1"/>
</dbReference>
<keyword evidence="1" id="KW-1133">Transmembrane helix</keyword>
<proteinExistence type="predicted"/>
<evidence type="ECO:0000256" key="1">
    <source>
        <dbReference type="SAM" id="Phobius"/>
    </source>
</evidence>
<dbReference type="InterPro" id="IPR006860">
    <property type="entry name" value="FecR"/>
</dbReference>
<keyword evidence="1" id="KW-0472">Membrane</keyword>
<sequence>MTVPDPSRDDSDRPNSPLARVAIGAAAVAVVAGMLGGGWIGWQTWRSSPGYTQNYVADRGQTVTITLPDADSDADKTVLQLDTATSVNARLYSNRRVMLVEEGRASFDIKPNREQPFYVLAGAAQVEGTGAVYSVGQAKTGIEAGRTVISVEAGTVKVTSTASPEMMASSSQDAGQDYAPRELGAGQRLTADDKGRLGTIVELSDSEITAWRQGRIVLKNTPLARAVAEFERYGRTGLVVRQPAVGALTVDGTYGVRQFREFADALPGMLPVRLQQQGDVIEIVGR</sequence>
<comment type="caution">
    <text evidence="3">The sequence shown here is derived from an EMBL/GenBank/DDBJ whole genome shotgun (WGS) entry which is preliminary data.</text>
</comment>
<dbReference type="GO" id="GO:0016989">
    <property type="term" value="F:sigma factor antagonist activity"/>
    <property type="evidence" value="ECO:0007669"/>
    <property type="project" value="TreeGrafter"/>
</dbReference>
<dbReference type="Proteomes" id="UP000542125">
    <property type="component" value="Unassembled WGS sequence"/>
</dbReference>
<keyword evidence="1" id="KW-0812">Transmembrane</keyword>
<gene>
    <name evidence="3" type="ORF">FHW18_005253</name>
</gene>
<dbReference type="PIRSF" id="PIRSF018266">
    <property type="entry name" value="FecR"/>
    <property type="match status" value="1"/>
</dbReference>